<dbReference type="InterPro" id="IPR050434">
    <property type="entry name" value="Glycosyl_hydrlase_28"/>
</dbReference>
<evidence type="ECO:0000256" key="11">
    <source>
        <dbReference type="RuleBase" id="RU361169"/>
    </source>
</evidence>
<keyword evidence="5 11" id="KW-0378">Hydrolase</keyword>
<evidence type="ECO:0000256" key="9">
    <source>
        <dbReference type="ARBA" id="ARBA00034074"/>
    </source>
</evidence>
<feature type="active site" evidence="10">
    <location>
        <position position="220"/>
    </location>
</feature>
<dbReference type="AlphaFoldDB" id="A0A3R7GXV1"/>
<dbReference type="GO" id="GO:0004650">
    <property type="term" value="F:polygalacturonase activity"/>
    <property type="evidence" value="ECO:0007669"/>
    <property type="project" value="UniProtKB-EC"/>
</dbReference>
<evidence type="ECO:0000313" key="13">
    <source>
        <dbReference type="EMBL" id="RLN46520.1"/>
    </source>
</evidence>
<dbReference type="Pfam" id="PF00295">
    <property type="entry name" value="Glyco_hydro_28"/>
    <property type="match status" value="2"/>
</dbReference>
<keyword evidence="3 12" id="KW-0732">Signal</keyword>
<evidence type="ECO:0000256" key="3">
    <source>
        <dbReference type="ARBA" id="ARBA00022729"/>
    </source>
</evidence>
<evidence type="ECO:0000313" key="14">
    <source>
        <dbReference type="Proteomes" id="UP000284657"/>
    </source>
</evidence>
<evidence type="ECO:0000256" key="10">
    <source>
        <dbReference type="PROSITE-ProRule" id="PRU10052"/>
    </source>
</evidence>
<keyword evidence="7 11" id="KW-0326">Glycosidase</keyword>
<dbReference type="GO" id="GO:0045490">
    <property type="term" value="P:pectin catabolic process"/>
    <property type="evidence" value="ECO:0007669"/>
    <property type="project" value="TreeGrafter"/>
</dbReference>
<comment type="caution">
    <text evidence="13">The sequence shown here is derived from an EMBL/GenBank/DDBJ whole genome shotgun (WGS) entry which is preliminary data.</text>
</comment>
<evidence type="ECO:0000256" key="4">
    <source>
        <dbReference type="ARBA" id="ARBA00022737"/>
    </source>
</evidence>
<keyword evidence="4" id="KW-0677">Repeat</keyword>
<dbReference type="Proteomes" id="UP000284657">
    <property type="component" value="Unassembled WGS sequence"/>
</dbReference>
<dbReference type="EMBL" id="MBAD02002572">
    <property type="protein sequence ID" value="RLN46520.1"/>
    <property type="molecule type" value="Genomic_DNA"/>
</dbReference>
<protein>
    <recommendedName>
        <fullName evidence="2">endo-polygalacturonase</fullName>
        <ecNumber evidence="2">3.2.1.15</ecNumber>
    </recommendedName>
</protein>
<evidence type="ECO:0000256" key="8">
    <source>
        <dbReference type="ARBA" id="ARBA00023316"/>
    </source>
</evidence>
<evidence type="ECO:0000256" key="1">
    <source>
        <dbReference type="ARBA" id="ARBA00008834"/>
    </source>
</evidence>
<dbReference type="InterPro" id="IPR011050">
    <property type="entry name" value="Pectin_lyase_fold/virulence"/>
</dbReference>
<dbReference type="SMART" id="SM00710">
    <property type="entry name" value="PbH1"/>
    <property type="match status" value="10"/>
</dbReference>
<dbReference type="GO" id="GO:0005576">
    <property type="term" value="C:extracellular region"/>
    <property type="evidence" value="ECO:0007669"/>
    <property type="project" value="TreeGrafter"/>
</dbReference>
<dbReference type="FunFam" id="2.160.20.10:FF:000002">
    <property type="entry name" value="Endopolygalacturonase D"/>
    <property type="match status" value="1"/>
</dbReference>
<dbReference type="PROSITE" id="PS00502">
    <property type="entry name" value="POLYGALACTURONASE"/>
    <property type="match status" value="2"/>
</dbReference>
<evidence type="ECO:0000256" key="5">
    <source>
        <dbReference type="ARBA" id="ARBA00022801"/>
    </source>
</evidence>
<feature type="signal peptide" evidence="12">
    <location>
        <begin position="1"/>
        <end position="20"/>
    </location>
</feature>
<keyword evidence="6" id="KW-1015">Disulfide bond</keyword>
<evidence type="ECO:0000256" key="6">
    <source>
        <dbReference type="ARBA" id="ARBA00023157"/>
    </source>
</evidence>
<evidence type="ECO:0000256" key="7">
    <source>
        <dbReference type="ARBA" id="ARBA00023295"/>
    </source>
</evidence>
<evidence type="ECO:0000256" key="2">
    <source>
        <dbReference type="ARBA" id="ARBA00012736"/>
    </source>
</evidence>
<name>A0A3R7GXV1_9STRA</name>
<gene>
    <name evidence="13" type="ORF">BBJ29_007900</name>
</gene>
<sequence>MKVISTTFAALVSLAVGVNGSAMLREAGDPCNLTGTYQAGADISSCSTITIGSLSVPAGVTLDLSKTKSGATIEFTGTTTFGTQKWEGPLVLLSGNNLNVKGSGTLDGQGDWYWKHGESITRPVFFRMQSVVGSNVSGFTLKNSPYRTFSVVTCIETTISGLALDSKAGDNLAKNTDGFDMSKNDHVTITGNKIYNQDDCLAMQSSTNTIFSNNLCSGGHGISVGSLGGNVVDQSTTVSDLTVQGNTIADSTNGLRIKAVSGQKGLVSKVKYIDNTLSNVADAIVIRSNYNRGIGAYSGAPTSLVTITDVTISGLSGTATNLYDIVVNPSAVSLWNFSGITVKSSTQGSCSGQPSSLGEAGADISSCSTITIGSLSVPAGVTLDLSKTKSGATIEFTGTTTFGTQKWEGPLVLLSGNNLNVKGSGTLDGQGDWYWKHGESITRPVFFRMQSVVGSNVSGFTLKNSPYRTFSVVTCIETTISGLALDSKAGDNLAKNTDGFDMSKNDHVTITGNKIYNQDDCLAMQSSTNTIFSNNLCSGGHGISVGSLGGNVVDQSTTVSDLTVQGNTIADSTNGLRIKAVSGQKGLVSKVKYIDNTLSNVADAIVIRSNYNRGIGAYSGAPTSLVTITDVTISGLSGTATNLYDIVANSSVVSIWKLSGITVKASNKGTCSGQPGDVTC</sequence>
<feature type="active site" evidence="10">
    <location>
        <position position="541"/>
    </location>
</feature>
<comment type="catalytic activity">
    <reaction evidence="9">
        <text>(1,4-alpha-D-galacturonosyl)n+m + H2O = (1,4-alpha-D-galacturonosyl)n + (1,4-alpha-D-galacturonosyl)m.</text>
        <dbReference type="EC" id="3.2.1.15"/>
    </reaction>
</comment>
<dbReference type="Gene3D" id="2.160.20.10">
    <property type="entry name" value="Single-stranded right-handed beta-helix, Pectin lyase-like"/>
    <property type="match status" value="2"/>
</dbReference>
<dbReference type="SUPFAM" id="SSF51126">
    <property type="entry name" value="Pectin lyase-like"/>
    <property type="match status" value="2"/>
</dbReference>
<dbReference type="InterPro" id="IPR006626">
    <property type="entry name" value="PbH1"/>
</dbReference>
<feature type="chain" id="PRO_5018742700" description="endo-polygalacturonase" evidence="12">
    <location>
        <begin position="21"/>
        <end position="680"/>
    </location>
</feature>
<proteinExistence type="inferred from homology"/>
<evidence type="ECO:0000256" key="12">
    <source>
        <dbReference type="SAM" id="SignalP"/>
    </source>
</evidence>
<organism evidence="13 14">
    <name type="scientific">Phytophthora kernoviae</name>
    <dbReference type="NCBI Taxonomy" id="325452"/>
    <lineage>
        <taxon>Eukaryota</taxon>
        <taxon>Sar</taxon>
        <taxon>Stramenopiles</taxon>
        <taxon>Oomycota</taxon>
        <taxon>Peronosporomycetes</taxon>
        <taxon>Peronosporales</taxon>
        <taxon>Peronosporaceae</taxon>
        <taxon>Phytophthora</taxon>
    </lineage>
</organism>
<reference evidence="13 14" key="1">
    <citation type="submission" date="2018-07" db="EMBL/GenBank/DDBJ databases">
        <title>Genome sequencing of oomycete isolates from Chile give support for New Zealand origin for Phytophthora kernoviae and make available the first Nothophytophthora sp. genome.</title>
        <authorList>
            <person name="Studholme D.J."/>
            <person name="Sanfuentes E."/>
            <person name="Panda P."/>
            <person name="Hill R."/>
            <person name="Sambles C."/>
            <person name="Grant M."/>
            <person name="Williams N.M."/>
            <person name="Mcdougal R.L."/>
        </authorList>
    </citation>
    <scope>NUCLEOTIDE SEQUENCE [LARGE SCALE GENOMIC DNA]</scope>
    <source>
        <strain evidence="13">Chile7</strain>
    </source>
</reference>
<keyword evidence="8" id="KW-0961">Cell wall biogenesis/degradation</keyword>
<dbReference type="InterPro" id="IPR000743">
    <property type="entry name" value="Glyco_hydro_28"/>
</dbReference>
<dbReference type="EC" id="3.2.1.15" evidence="2"/>
<dbReference type="InterPro" id="IPR012334">
    <property type="entry name" value="Pectin_lyas_fold"/>
</dbReference>
<dbReference type="PANTHER" id="PTHR31884">
    <property type="entry name" value="POLYGALACTURONASE"/>
    <property type="match status" value="1"/>
</dbReference>
<dbReference type="GO" id="GO:0071555">
    <property type="term" value="P:cell wall organization"/>
    <property type="evidence" value="ECO:0007669"/>
    <property type="project" value="UniProtKB-KW"/>
</dbReference>
<dbReference type="PANTHER" id="PTHR31884:SF1">
    <property type="entry name" value="POLYGALACTURONASE"/>
    <property type="match status" value="1"/>
</dbReference>
<accession>A0A3R7GXV1</accession>
<comment type="similarity">
    <text evidence="1 11">Belongs to the glycosyl hydrolase 28 family.</text>
</comment>